<keyword evidence="6" id="KW-0256">Endoplasmic reticulum</keyword>
<dbReference type="InParanoid" id="I4YHY9"/>
<dbReference type="PANTHER" id="PTHR23284">
    <property type="entry name" value="PROLACTIN REGULATORY ELEMENT BINDING PROTEIN"/>
    <property type="match status" value="1"/>
</dbReference>
<dbReference type="PROSITE" id="PS50082">
    <property type="entry name" value="WD_REPEATS_2"/>
    <property type="match status" value="1"/>
</dbReference>
<evidence type="ECO:0000256" key="4">
    <source>
        <dbReference type="ARBA" id="ARBA00022692"/>
    </source>
</evidence>
<keyword evidence="5" id="KW-0677">Repeat</keyword>
<keyword evidence="9 12" id="KW-1133">Transmembrane helix</keyword>
<evidence type="ECO:0000256" key="9">
    <source>
        <dbReference type="ARBA" id="ARBA00022989"/>
    </source>
</evidence>
<evidence type="ECO:0000256" key="3">
    <source>
        <dbReference type="ARBA" id="ARBA00022574"/>
    </source>
</evidence>
<dbReference type="EMBL" id="JH668224">
    <property type="protein sequence ID" value="EIM23581.1"/>
    <property type="molecule type" value="Genomic_DNA"/>
</dbReference>
<evidence type="ECO:0000313" key="13">
    <source>
        <dbReference type="EMBL" id="EIM23581.1"/>
    </source>
</evidence>
<keyword evidence="10 12" id="KW-0472">Membrane</keyword>
<dbReference type="STRING" id="671144.I4YHY9"/>
<dbReference type="FunCoup" id="I4YHY9">
    <property type="interactions" value="66"/>
</dbReference>
<evidence type="ECO:0000256" key="12">
    <source>
        <dbReference type="SAM" id="Phobius"/>
    </source>
</evidence>
<dbReference type="Pfam" id="PF00400">
    <property type="entry name" value="WD40"/>
    <property type="match status" value="1"/>
</dbReference>
<evidence type="ECO:0000256" key="2">
    <source>
        <dbReference type="ARBA" id="ARBA00022448"/>
    </source>
</evidence>
<dbReference type="Proteomes" id="UP000005242">
    <property type="component" value="Unassembled WGS sequence"/>
</dbReference>
<dbReference type="InterPro" id="IPR011047">
    <property type="entry name" value="Quinoprotein_ADH-like_sf"/>
</dbReference>
<keyword evidence="2" id="KW-0813">Transport</keyword>
<evidence type="ECO:0000313" key="14">
    <source>
        <dbReference type="Proteomes" id="UP000005242"/>
    </source>
</evidence>
<dbReference type="OrthoDB" id="2013972at2759"/>
<evidence type="ECO:0000256" key="7">
    <source>
        <dbReference type="ARBA" id="ARBA00022892"/>
    </source>
</evidence>
<keyword evidence="7" id="KW-0931">ER-Golgi transport</keyword>
<reference evidence="13 14" key="1">
    <citation type="journal article" date="2012" name="Fungal Genet. Biol.">
        <title>The genome of the xerotolerant mold Wallemia sebi reveals adaptations to osmotic stress and suggests cryptic sexual reproduction.</title>
        <authorList>
            <person name="Padamsee M."/>
            <person name="Kumar T.K.A."/>
            <person name="Riley R."/>
            <person name="Binder M."/>
            <person name="Boyd A."/>
            <person name="Calvo A.M."/>
            <person name="Furukawa K."/>
            <person name="Hesse C."/>
            <person name="Hohmann S."/>
            <person name="James T.Y."/>
            <person name="LaButti K."/>
            <person name="Lapidus A."/>
            <person name="Lindquist E."/>
            <person name="Lucas S."/>
            <person name="Miller K."/>
            <person name="Shantappa S."/>
            <person name="Grigoriev I.V."/>
            <person name="Hibbett D.S."/>
            <person name="McLaughlin D.J."/>
            <person name="Spatafora J.W."/>
            <person name="Aime M.C."/>
        </authorList>
    </citation>
    <scope>NUCLEOTIDE SEQUENCE [LARGE SCALE GENOMIC DNA]</scope>
    <source>
        <strain evidence="14">ATCC MYA-4683 / CBS 633.66</strain>
    </source>
</reference>
<dbReference type="GO" id="GO:0003400">
    <property type="term" value="P:regulation of COPII vesicle coating"/>
    <property type="evidence" value="ECO:0007669"/>
    <property type="project" value="TreeGrafter"/>
</dbReference>
<feature type="repeat" description="WD" evidence="11">
    <location>
        <begin position="323"/>
        <end position="353"/>
    </location>
</feature>
<dbReference type="AlphaFoldDB" id="I4YHY9"/>
<keyword evidence="4 12" id="KW-0812">Transmembrane</keyword>
<dbReference type="RefSeq" id="XP_006956255.1">
    <property type="nucleotide sequence ID" value="XM_006956193.1"/>
</dbReference>
<dbReference type="KEGG" id="wse:WALSEDRAFT_56155"/>
<dbReference type="PANTHER" id="PTHR23284:SF0">
    <property type="entry name" value="PROLACTIN REGULATORY ELEMENT-BINDING PROTEIN"/>
    <property type="match status" value="1"/>
</dbReference>
<dbReference type="HOGENOM" id="CLU_037666_0_0_1"/>
<comment type="subcellular location">
    <subcellularLocation>
        <location evidence="1">Endoplasmic reticulum membrane</location>
        <topology evidence="1">Single-pass type II membrane protein</topology>
    </subcellularLocation>
</comment>
<gene>
    <name evidence="13" type="ORF">WALSEDRAFT_56155</name>
</gene>
<proteinExistence type="predicted"/>
<keyword evidence="3 11" id="KW-0853">WD repeat</keyword>
<dbReference type="GeneID" id="18472778"/>
<evidence type="ECO:0000256" key="11">
    <source>
        <dbReference type="PROSITE-ProRule" id="PRU00221"/>
    </source>
</evidence>
<evidence type="ECO:0000256" key="8">
    <source>
        <dbReference type="ARBA" id="ARBA00022927"/>
    </source>
</evidence>
<dbReference type="GO" id="GO:0015031">
    <property type="term" value="P:protein transport"/>
    <property type="evidence" value="ECO:0007669"/>
    <property type="project" value="UniProtKB-KW"/>
</dbReference>
<dbReference type="PROSITE" id="PS50294">
    <property type="entry name" value="WD_REPEATS_REGION"/>
    <property type="match status" value="1"/>
</dbReference>
<dbReference type="OMA" id="KAHEFPP"/>
<evidence type="ECO:0000256" key="1">
    <source>
        <dbReference type="ARBA" id="ARBA00004648"/>
    </source>
</evidence>
<evidence type="ECO:0000256" key="6">
    <source>
        <dbReference type="ARBA" id="ARBA00022824"/>
    </source>
</evidence>
<dbReference type="GO" id="GO:0006888">
    <property type="term" value="P:endoplasmic reticulum to Golgi vesicle-mediated transport"/>
    <property type="evidence" value="ECO:0007669"/>
    <property type="project" value="TreeGrafter"/>
</dbReference>
<organism evidence="13 14">
    <name type="scientific">Wallemia mellicola (strain ATCC MYA-4683 / CBS 633.66)</name>
    <name type="common">Wallemia sebi (CBS 633.66)</name>
    <dbReference type="NCBI Taxonomy" id="671144"/>
    <lineage>
        <taxon>Eukaryota</taxon>
        <taxon>Fungi</taxon>
        <taxon>Dikarya</taxon>
        <taxon>Basidiomycota</taxon>
        <taxon>Wallemiomycotina</taxon>
        <taxon>Wallemiomycetes</taxon>
        <taxon>Wallemiales</taxon>
        <taxon>Wallemiaceae</taxon>
        <taxon>Wallemia</taxon>
    </lineage>
</organism>
<protein>
    <submittedName>
        <fullName evidence="13">WD40 repeat-like protein</fullName>
    </submittedName>
</protein>
<name>I4YHY9_WALMC</name>
<sequence>MPRVPHKSHPIGFPIYSMAFISPQRIVLGGGGGSSSKTGVKNKLVTYDITSEDISTHSTYELQSGEDCPMSISVPFTNKKYLLAGINSSQKPNNNCRLFQITQDKLEQIVAKQTIEGDNIEDYQRIAEISPSSQVVVVDGKTSEKKTSLHAFSYPEMETLFDKAIIVDGDILSVSFSNDGALLAVTTSKSVLMYSFVYDEKKNKVTTKVLQTISDPLVQKTSGASFRFANILTQSRFGKGIHVGRLYTVTNSGPPQKKKGARPGFLTVWDTNTWKVIRTVTLADKPVTACDLSEDGQLIAFASADLSVGIVSAKTLAPLVRILSAHSFPVTCLSFDPTATVLASGSPDNSLRLVQVPQDLAASDSARAFVQALVIAILIGLLAVLLQLYQTK</sequence>
<accession>I4YHY9</accession>
<dbReference type="InterPro" id="IPR015943">
    <property type="entry name" value="WD40/YVTN_repeat-like_dom_sf"/>
</dbReference>
<evidence type="ECO:0000256" key="10">
    <source>
        <dbReference type="ARBA" id="ARBA00023136"/>
    </source>
</evidence>
<dbReference type="GO" id="GO:0005789">
    <property type="term" value="C:endoplasmic reticulum membrane"/>
    <property type="evidence" value="ECO:0007669"/>
    <property type="project" value="UniProtKB-SubCell"/>
</dbReference>
<dbReference type="GO" id="GO:0005085">
    <property type="term" value="F:guanyl-nucleotide exchange factor activity"/>
    <property type="evidence" value="ECO:0007669"/>
    <property type="project" value="InterPro"/>
</dbReference>
<feature type="transmembrane region" description="Helical" evidence="12">
    <location>
        <begin position="368"/>
        <end position="389"/>
    </location>
</feature>
<evidence type="ECO:0000256" key="5">
    <source>
        <dbReference type="ARBA" id="ARBA00022737"/>
    </source>
</evidence>
<dbReference type="InterPro" id="IPR045260">
    <property type="entry name" value="Sec12-like"/>
</dbReference>
<dbReference type="SMART" id="SM00320">
    <property type="entry name" value="WD40"/>
    <property type="match status" value="3"/>
</dbReference>
<dbReference type="InterPro" id="IPR001680">
    <property type="entry name" value="WD40_rpt"/>
</dbReference>
<keyword evidence="8" id="KW-0653">Protein transport</keyword>
<dbReference type="eggNOG" id="KOG0771">
    <property type="taxonomic scope" value="Eukaryota"/>
</dbReference>
<dbReference type="Gene3D" id="2.130.10.10">
    <property type="entry name" value="YVTN repeat-like/Quinoprotein amine dehydrogenase"/>
    <property type="match status" value="1"/>
</dbReference>
<keyword evidence="14" id="KW-1185">Reference proteome</keyword>
<dbReference type="SUPFAM" id="SSF50998">
    <property type="entry name" value="Quinoprotein alcohol dehydrogenase-like"/>
    <property type="match status" value="1"/>
</dbReference>